<feature type="transmembrane region" description="Helical" evidence="3">
    <location>
        <begin position="79"/>
        <end position="98"/>
    </location>
</feature>
<evidence type="ECO:0000256" key="3">
    <source>
        <dbReference type="SAM" id="Phobius"/>
    </source>
</evidence>
<accession>A0A1X7KX57</accession>
<proteinExistence type="inferred from homology"/>
<name>A0A1X7KX57_9BACT</name>
<dbReference type="Proteomes" id="UP000193355">
    <property type="component" value="Unassembled WGS sequence"/>
</dbReference>
<comment type="similarity">
    <text evidence="1 2">Belongs to the BioY family.</text>
</comment>
<feature type="transmembrane region" description="Helical" evidence="3">
    <location>
        <begin position="56"/>
        <end position="73"/>
    </location>
</feature>
<dbReference type="AlphaFoldDB" id="A0A1X7KX57"/>
<evidence type="ECO:0000256" key="2">
    <source>
        <dbReference type="PIRNR" id="PIRNR016661"/>
    </source>
</evidence>
<keyword evidence="2" id="KW-0813">Transport</keyword>
<dbReference type="Gene3D" id="1.10.1760.20">
    <property type="match status" value="1"/>
</dbReference>
<keyword evidence="2 3" id="KW-0472">Membrane</keyword>
<keyword evidence="2" id="KW-1003">Cell membrane</keyword>
<keyword evidence="5" id="KW-1185">Reference proteome</keyword>
<sequence>MRISSRDMILIALFAGLTAVGAFIRVPIGPAPISLQNFFSLMAGALLGARSGALSQGIYVGIGLIGIPVFTSGGGFSYVMHPTFGFLLGFILCAWVVGRWMEGREPLFRNFFTGSVIATVLVYLLGVPWLYLILTKVSGVDMSLLKAFQVGCLVFLPGDFAKIVGVSWLASKIVPRLSNL</sequence>
<protein>
    <recommendedName>
        <fullName evidence="2">Biotin transporter</fullName>
    </recommendedName>
</protein>
<dbReference type="STRING" id="561720.SAMN06275492_1394"/>
<evidence type="ECO:0000256" key="1">
    <source>
        <dbReference type="ARBA" id="ARBA00010692"/>
    </source>
</evidence>
<dbReference type="PANTHER" id="PTHR34295:SF1">
    <property type="entry name" value="BIOTIN TRANSPORTER BIOY"/>
    <property type="match status" value="1"/>
</dbReference>
<dbReference type="GO" id="GO:0005886">
    <property type="term" value="C:plasma membrane"/>
    <property type="evidence" value="ECO:0007669"/>
    <property type="project" value="UniProtKB-SubCell"/>
</dbReference>
<dbReference type="GO" id="GO:0015225">
    <property type="term" value="F:biotin transmembrane transporter activity"/>
    <property type="evidence" value="ECO:0007669"/>
    <property type="project" value="UniProtKB-UniRule"/>
</dbReference>
<evidence type="ECO:0000313" key="4">
    <source>
        <dbReference type="EMBL" id="SMG46025.1"/>
    </source>
</evidence>
<dbReference type="PIRSF" id="PIRSF016661">
    <property type="entry name" value="BioY"/>
    <property type="match status" value="1"/>
</dbReference>
<dbReference type="EMBL" id="FXBB01000039">
    <property type="protein sequence ID" value="SMG46025.1"/>
    <property type="molecule type" value="Genomic_DNA"/>
</dbReference>
<reference evidence="5" key="1">
    <citation type="submission" date="2017-04" db="EMBL/GenBank/DDBJ databases">
        <authorList>
            <person name="Varghese N."/>
            <person name="Submissions S."/>
        </authorList>
    </citation>
    <scope>NUCLEOTIDE SEQUENCE [LARGE SCALE GENOMIC DNA]</scope>
    <source>
        <strain evidence="5">USBA 82</strain>
    </source>
</reference>
<dbReference type="Pfam" id="PF02632">
    <property type="entry name" value="BioY"/>
    <property type="match status" value="1"/>
</dbReference>
<evidence type="ECO:0000313" key="5">
    <source>
        <dbReference type="Proteomes" id="UP000193355"/>
    </source>
</evidence>
<comment type="subcellular location">
    <subcellularLocation>
        <location evidence="2">Cell membrane</location>
        <topology evidence="2">Multi-pass membrane protein</topology>
    </subcellularLocation>
</comment>
<gene>
    <name evidence="4" type="ORF">SAMN06275492_1394</name>
</gene>
<dbReference type="PANTHER" id="PTHR34295">
    <property type="entry name" value="BIOTIN TRANSPORTER BIOY"/>
    <property type="match status" value="1"/>
</dbReference>
<keyword evidence="3" id="KW-0812">Transmembrane</keyword>
<dbReference type="OrthoDB" id="9803495at2"/>
<dbReference type="InterPro" id="IPR003784">
    <property type="entry name" value="BioY"/>
</dbReference>
<keyword evidence="3" id="KW-1133">Transmembrane helix</keyword>
<organism evidence="4 5">
    <name type="scientific">Dethiosulfovibrio salsuginis</name>
    <dbReference type="NCBI Taxonomy" id="561720"/>
    <lineage>
        <taxon>Bacteria</taxon>
        <taxon>Thermotogati</taxon>
        <taxon>Synergistota</taxon>
        <taxon>Synergistia</taxon>
        <taxon>Synergistales</taxon>
        <taxon>Dethiosulfovibrionaceae</taxon>
        <taxon>Dethiosulfovibrio</taxon>
    </lineage>
</organism>
<feature type="transmembrane region" description="Helical" evidence="3">
    <location>
        <begin position="110"/>
        <end position="134"/>
    </location>
</feature>